<comment type="caution">
    <text evidence="7">The sequence shown here is derived from an EMBL/GenBank/DDBJ whole genome shotgun (WGS) entry which is preliminary data.</text>
</comment>
<dbReference type="FunFam" id="3.10.260.10:FF:000001">
    <property type="entry name" value="APSES transcription factor (MbpA)"/>
    <property type="match status" value="1"/>
</dbReference>
<dbReference type="Pfam" id="PF12796">
    <property type="entry name" value="Ank_2"/>
    <property type="match status" value="1"/>
</dbReference>
<dbReference type="InterPro" id="IPR003163">
    <property type="entry name" value="Tscrpt_reg_HTH_APSES-type"/>
</dbReference>
<feature type="domain" description="HTH APSES-type" evidence="6">
    <location>
        <begin position="62"/>
        <end position="170"/>
    </location>
</feature>
<protein>
    <submittedName>
        <fullName evidence="7">Start control protein cdc10</fullName>
    </submittedName>
</protein>
<feature type="repeat" description="ANK" evidence="3">
    <location>
        <begin position="542"/>
        <end position="574"/>
    </location>
</feature>
<feature type="region of interest" description="Disordered" evidence="5">
    <location>
        <begin position="218"/>
        <end position="307"/>
    </location>
</feature>
<evidence type="ECO:0000256" key="4">
    <source>
        <dbReference type="SAM" id="Coils"/>
    </source>
</evidence>
<keyword evidence="8" id="KW-1185">Reference proteome</keyword>
<dbReference type="InterPro" id="IPR036887">
    <property type="entry name" value="HTH_APSES_sf"/>
</dbReference>
<dbReference type="GO" id="GO:0003677">
    <property type="term" value="F:DNA binding"/>
    <property type="evidence" value="ECO:0007669"/>
    <property type="project" value="InterPro"/>
</dbReference>
<organism evidence="7 8">
    <name type="scientific">Grifola frondosa</name>
    <name type="common">Maitake</name>
    <name type="synonym">Polyporus frondosus</name>
    <dbReference type="NCBI Taxonomy" id="5627"/>
    <lineage>
        <taxon>Eukaryota</taxon>
        <taxon>Fungi</taxon>
        <taxon>Dikarya</taxon>
        <taxon>Basidiomycota</taxon>
        <taxon>Agaricomycotina</taxon>
        <taxon>Agaricomycetes</taxon>
        <taxon>Polyporales</taxon>
        <taxon>Grifolaceae</taxon>
        <taxon>Grifola</taxon>
    </lineage>
</organism>
<evidence type="ECO:0000256" key="3">
    <source>
        <dbReference type="PROSITE-ProRule" id="PRU00023"/>
    </source>
</evidence>
<keyword evidence="2 3" id="KW-0040">ANK repeat</keyword>
<keyword evidence="4" id="KW-0175">Coiled coil</keyword>
<dbReference type="GO" id="GO:0030907">
    <property type="term" value="C:MBF transcription complex"/>
    <property type="evidence" value="ECO:0007669"/>
    <property type="project" value="TreeGrafter"/>
</dbReference>
<dbReference type="InterPro" id="IPR036770">
    <property type="entry name" value="Ankyrin_rpt-contain_sf"/>
</dbReference>
<dbReference type="GO" id="GO:0033309">
    <property type="term" value="C:SBF transcription complex"/>
    <property type="evidence" value="ECO:0007669"/>
    <property type="project" value="TreeGrafter"/>
</dbReference>
<dbReference type="AlphaFoldDB" id="A0A1C7MF54"/>
<sequence>MSRWWHTKKCHATCAPNWISANTLAGASRSALTSRAEPSCFSLPCAMQSVPRTPAQQPPVKIYNAVYSSVQVYECMVRGIAVMRRRADSYVNATQILKVAGVDKGRRTKILEKEILPGKHEIVQGGYGKYQGTWIPLERGRDIAIQYGVAPLLAPLFDFVPNANPLGALPPGLPNVTGTPGNFAGGGLAPPPSCLALRSVSSTKAAPRAFSLPRLQSPFQSMSGVSPTPPPIGQSSLKRTRSDLESDFGTAPTAVSSQTAPPALAASPDIQMVDRSRPPSTTPHGDGLPSPTKRARTEPPPPLPETAAGLHAQASLPLLHNGLQPSPLSAVAHPMLRPASSNAALMNGKMPDGQLEPEVHRSRFSSKPFHRLAASSSLPTVETRHANVVSVICSRDDPANVLELLRESSSEPLEVDAVLDEQGHTALHLAASMARLATVEALIANGADVHRGNLDGETPLIRACLSPHNADQQTFHLLVAALHESIRTLDTSRKSVLHHVVALAGVKGRAVVARYYLDQIFSWIAHNEGGDFRSLVDLQDEHGDTALNIAARVGNRILVRVLLDVGANRILPNKLGLRPGDFGVETEELGSGPRAEDILSSLRSGPSAPVQKSQDVIADISNMIQSLGNDFAAEVKAKQDGLDVTQAHLRAATRELSEQRKQIQQWQARCGELDQASQRVRNLEKALVEEDSFDWTGRTELDGSDAAATAGPAFQVRGQGSTMSGIAGSVDISFNLDVEPTVPVGDSVASLIRLRRLTMWHGRMEQLMEARLRLLQGASAEKEFQCKKIVALCTGLSVDKVEESLENLLVAVESESQIIDIGRVSGFMQKVRNGVI</sequence>
<dbReference type="STRING" id="5627.A0A1C7MF54"/>
<feature type="repeat" description="ANK" evidence="3">
    <location>
        <begin position="422"/>
        <end position="454"/>
    </location>
</feature>
<dbReference type="InterPro" id="IPR018004">
    <property type="entry name" value="KilA/APSES_HTH"/>
</dbReference>
<dbReference type="Gene3D" id="3.10.260.10">
    <property type="entry name" value="Transcription regulator HTH, APSES-type DNA-binding domain"/>
    <property type="match status" value="1"/>
</dbReference>
<gene>
    <name evidence="7" type="primary">cdc10</name>
    <name evidence="7" type="ORF">A0H81_05893</name>
</gene>
<evidence type="ECO:0000256" key="5">
    <source>
        <dbReference type="SAM" id="MobiDB-lite"/>
    </source>
</evidence>
<evidence type="ECO:0000256" key="2">
    <source>
        <dbReference type="ARBA" id="ARBA00023043"/>
    </source>
</evidence>
<dbReference type="SUPFAM" id="SSF54616">
    <property type="entry name" value="DNA-binding domain of Mlu1-box binding protein MBP1"/>
    <property type="match status" value="1"/>
</dbReference>
<dbReference type="SMART" id="SM01252">
    <property type="entry name" value="KilA-N"/>
    <property type="match status" value="1"/>
</dbReference>
<dbReference type="InterPro" id="IPR051642">
    <property type="entry name" value="SWI6-like"/>
</dbReference>
<keyword evidence="1" id="KW-0677">Repeat</keyword>
<dbReference type="PANTHER" id="PTHR43828">
    <property type="entry name" value="ASPARAGINASE"/>
    <property type="match status" value="1"/>
</dbReference>
<dbReference type="PROSITE" id="PS51299">
    <property type="entry name" value="HTH_APSES"/>
    <property type="match status" value="1"/>
</dbReference>
<accession>A0A1C7MF54</accession>
<dbReference type="OrthoDB" id="6718656at2759"/>
<evidence type="ECO:0000256" key="1">
    <source>
        <dbReference type="ARBA" id="ARBA00022737"/>
    </source>
</evidence>
<dbReference type="SMART" id="SM00248">
    <property type="entry name" value="ANK"/>
    <property type="match status" value="3"/>
</dbReference>
<dbReference type="PANTHER" id="PTHR43828:SF3">
    <property type="entry name" value="CHROMO DOMAIN-CONTAINING PROTEIN"/>
    <property type="match status" value="1"/>
</dbReference>
<dbReference type="Proteomes" id="UP000092993">
    <property type="component" value="Unassembled WGS sequence"/>
</dbReference>
<reference evidence="7 8" key="1">
    <citation type="submission" date="2016-03" db="EMBL/GenBank/DDBJ databases">
        <title>Whole genome sequencing of Grifola frondosa 9006-11.</title>
        <authorList>
            <person name="Min B."/>
            <person name="Park H."/>
            <person name="Kim J.-G."/>
            <person name="Cho H."/>
            <person name="Oh Y.-L."/>
            <person name="Kong W.-S."/>
            <person name="Choi I.-G."/>
        </authorList>
    </citation>
    <scope>NUCLEOTIDE SEQUENCE [LARGE SCALE GENOMIC DNA]</scope>
    <source>
        <strain evidence="7 8">9006-11</strain>
    </source>
</reference>
<evidence type="ECO:0000259" key="6">
    <source>
        <dbReference type="PROSITE" id="PS51299"/>
    </source>
</evidence>
<feature type="coiled-coil region" evidence="4">
    <location>
        <begin position="642"/>
        <end position="676"/>
    </location>
</feature>
<dbReference type="OMA" id="HHIAMMA"/>
<dbReference type="EMBL" id="LUGG01000006">
    <property type="protein sequence ID" value="OBZ73644.1"/>
    <property type="molecule type" value="Genomic_DNA"/>
</dbReference>
<dbReference type="Pfam" id="PF00023">
    <property type="entry name" value="Ank"/>
    <property type="match status" value="1"/>
</dbReference>
<evidence type="ECO:0000313" key="7">
    <source>
        <dbReference type="EMBL" id="OBZ73644.1"/>
    </source>
</evidence>
<dbReference type="GO" id="GO:0001228">
    <property type="term" value="F:DNA-binding transcription activator activity, RNA polymerase II-specific"/>
    <property type="evidence" value="ECO:0007669"/>
    <property type="project" value="UniProtKB-ARBA"/>
</dbReference>
<dbReference type="PROSITE" id="PS50088">
    <property type="entry name" value="ANK_REPEAT"/>
    <property type="match status" value="2"/>
</dbReference>
<dbReference type="InterPro" id="IPR002110">
    <property type="entry name" value="Ankyrin_rpt"/>
</dbReference>
<dbReference type="Pfam" id="PF04383">
    <property type="entry name" value="KilA-N"/>
    <property type="match status" value="1"/>
</dbReference>
<dbReference type="SUPFAM" id="SSF48403">
    <property type="entry name" value="Ankyrin repeat"/>
    <property type="match status" value="1"/>
</dbReference>
<dbReference type="PROSITE" id="PS50297">
    <property type="entry name" value="ANK_REP_REGION"/>
    <property type="match status" value="2"/>
</dbReference>
<dbReference type="Gene3D" id="1.25.40.20">
    <property type="entry name" value="Ankyrin repeat-containing domain"/>
    <property type="match status" value="1"/>
</dbReference>
<proteinExistence type="predicted"/>
<name>A0A1C7MF54_GRIFR</name>
<evidence type="ECO:0000313" key="8">
    <source>
        <dbReference type="Proteomes" id="UP000092993"/>
    </source>
</evidence>